<dbReference type="Proteomes" id="UP000006867">
    <property type="component" value="Chromosome"/>
</dbReference>
<evidence type="ECO:0000313" key="2">
    <source>
        <dbReference type="Proteomes" id="UP000006867"/>
    </source>
</evidence>
<dbReference type="EMBL" id="CP002207">
    <property type="protein sequence ID" value="ADP34473.1"/>
    <property type="molecule type" value="Genomic_DNA"/>
</dbReference>
<sequence length="37" mass="4468">MRKMSVYSFRQKARRLHLMAFILIIPSKLTEQPGEKY</sequence>
<evidence type="ECO:0000313" key="1">
    <source>
        <dbReference type="EMBL" id="ADP34473.1"/>
    </source>
</evidence>
<gene>
    <name evidence="1" type="ordered locus">BATR1942_17780</name>
</gene>
<name>A0ABN3ZHX8_BACA1</name>
<protein>
    <submittedName>
        <fullName evidence="1">Uncharacterized protein</fullName>
    </submittedName>
</protein>
<accession>A0ABN3ZHX8</accession>
<keyword evidence="2" id="KW-1185">Reference proteome</keyword>
<proteinExistence type="predicted"/>
<organism evidence="1 2">
    <name type="scientific">Bacillus atrophaeus (strain 1942)</name>
    <dbReference type="NCBI Taxonomy" id="720555"/>
    <lineage>
        <taxon>Bacteria</taxon>
        <taxon>Bacillati</taxon>
        <taxon>Bacillota</taxon>
        <taxon>Bacilli</taxon>
        <taxon>Bacillales</taxon>
        <taxon>Bacillaceae</taxon>
        <taxon>Bacillus</taxon>
    </lineage>
</organism>
<reference evidence="1 2" key="1">
    <citation type="journal article" date="2011" name="Front. Microbiol.">
        <title>Genomic signatures of strain selection and enhancement in Bacillus atrophaeus var. globigii, a historical biowarfare simulant.</title>
        <authorList>
            <person name="Gibbons H.S."/>
            <person name="Broomall S.M."/>
            <person name="McNew L.A."/>
            <person name="Daligault H."/>
            <person name="Chapman C."/>
            <person name="Bruce D."/>
            <person name="Karavis M."/>
            <person name="Krepps M."/>
            <person name="McGregor P.A."/>
            <person name="Hong C."/>
            <person name="Park K.H."/>
            <person name="Akmal A."/>
            <person name="Feldman A."/>
            <person name="Lin J.S."/>
            <person name="Chang W.E."/>
            <person name="Higgs B.W."/>
            <person name="Demirev P."/>
            <person name="Lindquist J."/>
            <person name="Liem A."/>
            <person name="Fochler E."/>
            <person name="Read T.D."/>
            <person name="Tapia R."/>
            <person name="Johnson S."/>
            <person name="Bishop-Lilly K.A."/>
            <person name="Detter C."/>
            <person name="Han C."/>
            <person name="Sozhamannan S."/>
            <person name="Rosenzweig C.N."/>
            <person name="Skowronski E.W."/>
        </authorList>
    </citation>
    <scope>NUCLEOTIDE SEQUENCE [LARGE SCALE GENOMIC DNA]</scope>
    <source>
        <strain evidence="1 2">1942</strain>
    </source>
</reference>